<dbReference type="OrthoDB" id="6177940at2"/>
<accession>A0A5C4T1H4</accession>
<name>A0A5C4T1H4_9BACL</name>
<protein>
    <submittedName>
        <fullName evidence="2">Uncharacterized protein</fullName>
    </submittedName>
</protein>
<dbReference type="EMBL" id="VDCQ01000055">
    <property type="protein sequence ID" value="TNJ62655.1"/>
    <property type="molecule type" value="Genomic_DNA"/>
</dbReference>
<evidence type="ECO:0000313" key="2">
    <source>
        <dbReference type="EMBL" id="TNJ62655.1"/>
    </source>
</evidence>
<comment type="caution">
    <text evidence="2">The sequence shown here is derived from an EMBL/GenBank/DDBJ whole genome shotgun (WGS) entry which is preliminary data.</text>
</comment>
<dbReference type="AlphaFoldDB" id="A0A5C4T1H4"/>
<sequence length="89" mass="9556">MITSTGRVGLFRWNSADRSAEYANDPQMGIHIPLNGNNGSGGAFIRILDTEITPQMFGANGDGTGDDSGDKRFLCGKSERATTRSRSCQ</sequence>
<dbReference type="RefSeq" id="WP_139605842.1">
    <property type="nucleotide sequence ID" value="NZ_VDCQ01000055.1"/>
</dbReference>
<feature type="compositionally biased region" description="Basic and acidic residues" evidence="1">
    <location>
        <begin position="68"/>
        <end position="82"/>
    </location>
</feature>
<feature type="region of interest" description="Disordered" evidence="1">
    <location>
        <begin position="56"/>
        <end position="89"/>
    </location>
</feature>
<proteinExistence type="predicted"/>
<evidence type="ECO:0000313" key="3">
    <source>
        <dbReference type="Proteomes" id="UP000307943"/>
    </source>
</evidence>
<gene>
    <name evidence="2" type="ORF">FE784_29445</name>
</gene>
<dbReference type="Proteomes" id="UP000307943">
    <property type="component" value="Unassembled WGS sequence"/>
</dbReference>
<reference evidence="2 3" key="1">
    <citation type="submission" date="2019-05" db="EMBL/GenBank/DDBJ databases">
        <title>We sequenced the genome of Paenibacillus hemerocallicola KCTC 33185 for further insight into its adaptation and study the phylogeny of Paenibacillus.</title>
        <authorList>
            <person name="Narsing Rao M.P."/>
        </authorList>
    </citation>
    <scope>NUCLEOTIDE SEQUENCE [LARGE SCALE GENOMIC DNA]</scope>
    <source>
        <strain evidence="2 3">KCTC 33185</strain>
    </source>
</reference>
<organism evidence="2 3">
    <name type="scientific">Paenibacillus hemerocallicola</name>
    <dbReference type="NCBI Taxonomy" id="1172614"/>
    <lineage>
        <taxon>Bacteria</taxon>
        <taxon>Bacillati</taxon>
        <taxon>Bacillota</taxon>
        <taxon>Bacilli</taxon>
        <taxon>Bacillales</taxon>
        <taxon>Paenibacillaceae</taxon>
        <taxon>Paenibacillus</taxon>
    </lineage>
</organism>
<keyword evidence="3" id="KW-1185">Reference proteome</keyword>
<evidence type="ECO:0000256" key="1">
    <source>
        <dbReference type="SAM" id="MobiDB-lite"/>
    </source>
</evidence>